<dbReference type="AlphaFoldDB" id="A0AAD7NBE7"/>
<gene>
    <name evidence="2" type="ORF">DFH07DRAFT_773666</name>
</gene>
<accession>A0AAD7NBE7</accession>
<feature type="compositionally biased region" description="Basic and acidic residues" evidence="1">
    <location>
        <begin position="219"/>
        <end position="232"/>
    </location>
</feature>
<proteinExistence type="predicted"/>
<dbReference type="EMBL" id="JARJLG010000066">
    <property type="protein sequence ID" value="KAJ7754679.1"/>
    <property type="molecule type" value="Genomic_DNA"/>
</dbReference>
<evidence type="ECO:0000313" key="3">
    <source>
        <dbReference type="Proteomes" id="UP001215280"/>
    </source>
</evidence>
<name>A0AAD7NBE7_9AGAR</name>
<dbReference type="Pfam" id="PF20414">
    <property type="entry name" value="DUF6698"/>
    <property type="match status" value="1"/>
</dbReference>
<evidence type="ECO:0000256" key="1">
    <source>
        <dbReference type="SAM" id="MobiDB-lite"/>
    </source>
</evidence>
<feature type="region of interest" description="Disordered" evidence="1">
    <location>
        <begin position="211"/>
        <end position="246"/>
    </location>
</feature>
<reference evidence="2" key="1">
    <citation type="submission" date="2023-03" db="EMBL/GenBank/DDBJ databases">
        <title>Massive genome expansion in bonnet fungi (Mycena s.s.) driven by repeated elements and novel gene families across ecological guilds.</title>
        <authorList>
            <consortium name="Lawrence Berkeley National Laboratory"/>
            <person name="Harder C.B."/>
            <person name="Miyauchi S."/>
            <person name="Viragh M."/>
            <person name="Kuo A."/>
            <person name="Thoen E."/>
            <person name="Andreopoulos B."/>
            <person name="Lu D."/>
            <person name="Skrede I."/>
            <person name="Drula E."/>
            <person name="Henrissat B."/>
            <person name="Morin E."/>
            <person name="Kohler A."/>
            <person name="Barry K."/>
            <person name="LaButti K."/>
            <person name="Morin E."/>
            <person name="Salamov A."/>
            <person name="Lipzen A."/>
            <person name="Mereny Z."/>
            <person name="Hegedus B."/>
            <person name="Baldrian P."/>
            <person name="Stursova M."/>
            <person name="Weitz H."/>
            <person name="Taylor A."/>
            <person name="Grigoriev I.V."/>
            <person name="Nagy L.G."/>
            <person name="Martin F."/>
            <person name="Kauserud H."/>
        </authorList>
    </citation>
    <scope>NUCLEOTIDE SEQUENCE</scope>
    <source>
        <strain evidence="2">CBHHK188m</strain>
    </source>
</reference>
<keyword evidence="3" id="KW-1185">Reference proteome</keyword>
<feature type="compositionally biased region" description="Acidic residues" evidence="1">
    <location>
        <begin position="233"/>
        <end position="246"/>
    </location>
</feature>
<organism evidence="2 3">
    <name type="scientific">Mycena maculata</name>
    <dbReference type="NCBI Taxonomy" id="230809"/>
    <lineage>
        <taxon>Eukaryota</taxon>
        <taxon>Fungi</taxon>
        <taxon>Dikarya</taxon>
        <taxon>Basidiomycota</taxon>
        <taxon>Agaricomycotina</taxon>
        <taxon>Agaricomycetes</taxon>
        <taxon>Agaricomycetidae</taxon>
        <taxon>Agaricales</taxon>
        <taxon>Marasmiineae</taxon>
        <taxon>Mycenaceae</taxon>
        <taxon>Mycena</taxon>
    </lineage>
</organism>
<dbReference type="Proteomes" id="UP001215280">
    <property type="component" value="Unassembled WGS sequence"/>
</dbReference>
<evidence type="ECO:0000313" key="2">
    <source>
        <dbReference type="EMBL" id="KAJ7754679.1"/>
    </source>
</evidence>
<feature type="region of interest" description="Disordered" evidence="1">
    <location>
        <begin position="102"/>
        <end position="121"/>
    </location>
</feature>
<comment type="caution">
    <text evidence="2">The sequence shown here is derived from an EMBL/GenBank/DDBJ whole genome shotgun (WGS) entry which is preliminary data.</text>
</comment>
<protein>
    <submittedName>
        <fullName evidence="2">Uncharacterized protein</fullName>
    </submittedName>
</protein>
<sequence>MTTATGEVVLSKHAWSRARHNWRPTDKVRERVQTTNNAIAKNYFLRVFYEKFKGDPTRVEVGFLKSRYLVKVWRRISLFRCSFLIGISQVYKAIFTAPSSAEKDDEEENLPPTKKHKLTSKASRKAVADIVGMDGKVSGRSIGYAGVNLFVSLTNASQWPAESYYGVSLPQMYDFIVDFFEAPRPETQARERADALLAWWNKQIFPMHAASAATNRTSVDSRELLRAQRAELEPEEDEEEPEEDDE</sequence>
<dbReference type="InterPro" id="IPR046521">
    <property type="entry name" value="DUF6698"/>
</dbReference>